<dbReference type="EMBL" id="JALNMH010000006">
    <property type="protein sequence ID" value="MCK7593709.1"/>
    <property type="molecule type" value="Genomic_DNA"/>
</dbReference>
<dbReference type="Proteomes" id="UP001431449">
    <property type="component" value="Unassembled WGS sequence"/>
</dbReference>
<evidence type="ECO:0000313" key="2">
    <source>
        <dbReference type="EMBL" id="MCK7593709.1"/>
    </source>
</evidence>
<dbReference type="Pfam" id="PF08878">
    <property type="entry name" value="HamA"/>
    <property type="match status" value="1"/>
</dbReference>
<keyword evidence="3" id="KW-1185">Reference proteome</keyword>
<accession>A0ABT0GGP0</accession>
<evidence type="ECO:0000313" key="3">
    <source>
        <dbReference type="Proteomes" id="UP001431449"/>
    </source>
</evidence>
<comment type="caution">
    <text evidence="2">The sequence shown here is derived from an EMBL/GenBank/DDBJ whole genome shotgun (WGS) entry which is preliminary data.</text>
</comment>
<protein>
    <submittedName>
        <fullName evidence="2">DUF1837 domain-containing protein</fullName>
    </submittedName>
</protein>
<proteinExistence type="predicted"/>
<dbReference type="RefSeq" id="WP_248207829.1">
    <property type="nucleotide sequence ID" value="NZ_JALNMH010000006.1"/>
</dbReference>
<organism evidence="2 3">
    <name type="scientific">Pseudomarimonas salicorniae</name>
    <dbReference type="NCBI Taxonomy" id="2933270"/>
    <lineage>
        <taxon>Bacteria</taxon>
        <taxon>Pseudomonadati</taxon>
        <taxon>Pseudomonadota</taxon>
        <taxon>Gammaproteobacteria</taxon>
        <taxon>Lysobacterales</taxon>
        <taxon>Lysobacteraceae</taxon>
        <taxon>Pseudomarimonas</taxon>
    </lineage>
</organism>
<name>A0ABT0GGP0_9GAMM</name>
<sequence length="292" mass="32891">MSRHSLHPSPAARLPEPLLVRLSSTDKPWSHESYCAGFEVEQWRCAAFADHMIEWIADYALREDELDINHGNMYVRLKEAAVRVYSTDKYAKRGEFGEIVLHAICRSFFDTIPLAPRVFYKTSSNDVVKSFDMVHVRYLQKDQFEIWLGESKFYKSGLEAVASAIQSVKQHIDAGFLRHEKLLLGPQVSKHLPHADAIRKLLASQTSLDALFSNAVFPVCIACDSGAIGTHKAHTEEYLSAVLKELVSYRDRLSESGLPNQIRMLLVYIPLGSKDSLAAAFDKRLKGLVIQG</sequence>
<gene>
    <name evidence="2" type="ORF">M0G41_08510</name>
</gene>
<dbReference type="InterPro" id="IPR014976">
    <property type="entry name" value="AbpA_HamA_C"/>
</dbReference>
<evidence type="ECO:0000259" key="1">
    <source>
        <dbReference type="Pfam" id="PF08878"/>
    </source>
</evidence>
<feature type="domain" description="Anti-bacteriophage protein A/HamA C-terminal" evidence="1">
    <location>
        <begin position="28"/>
        <end position="285"/>
    </location>
</feature>
<reference evidence="2" key="1">
    <citation type="submission" date="2022-04" db="EMBL/GenBank/DDBJ databases">
        <title>Lysobacter sp. CAU 1642 isolated from sea sand.</title>
        <authorList>
            <person name="Kim W."/>
        </authorList>
    </citation>
    <scope>NUCLEOTIDE SEQUENCE</scope>
    <source>
        <strain evidence="2">CAU 1642</strain>
    </source>
</reference>